<keyword evidence="3" id="KW-1185">Reference proteome</keyword>
<dbReference type="SUPFAM" id="SSF54001">
    <property type="entry name" value="Cysteine proteinases"/>
    <property type="match status" value="1"/>
</dbReference>
<dbReference type="EMBL" id="JBHUEN010000006">
    <property type="protein sequence ID" value="MFD1880544.1"/>
    <property type="molecule type" value="Genomic_DNA"/>
</dbReference>
<accession>A0ABW4R3K8</accession>
<dbReference type="PANTHER" id="PTHR33490:SF6">
    <property type="entry name" value="SLL1049 PROTEIN"/>
    <property type="match status" value="1"/>
</dbReference>
<dbReference type="Pfam" id="PF08379">
    <property type="entry name" value="Bact_transglu_N"/>
    <property type="match status" value="1"/>
</dbReference>
<evidence type="ECO:0000313" key="3">
    <source>
        <dbReference type="Proteomes" id="UP001597213"/>
    </source>
</evidence>
<dbReference type="Gene3D" id="3.10.620.30">
    <property type="match status" value="1"/>
</dbReference>
<sequence>MLLRVTHETTYHYDHPVRNAVQSLRLRPSEFAGQKLLQWDVTIKDGIRGAAFRDGAGDHIEAWSVRGPVDSINVLVTGEVETTDLTGVLRGHREQVSPIYYLNTTDLTQPDEALTTLAQSVSAKDPLDLAHALSGAVSDAIAYVTGVTAPDTTAAQALSLGKGVCQDHAHALIALANVRDIPARYVSGYLHSTETGAQHDAAHAWAELHLPSLGWVAFDPANRSCADDRYIRLASGLDARDAAPVRGVFVGEAKETMTVHVAIGGTQQ</sequence>
<dbReference type="Pfam" id="PF01841">
    <property type="entry name" value="Transglut_core"/>
    <property type="match status" value="1"/>
</dbReference>
<name>A0ABW4R3K8_9RHOB</name>
<dbReference type="InterPro" id="IPR013589">
    <property type="entry name" value="Bac_transglu_N"/>
</dbReference>
<dbReference type="InterPro" id="IPR038765">
    <property type="entry name" value="Papain-like_cys_pep_sf"/>
</dbReference>
<dbReference type="Proteomes" id="UP001597213">
    <property type="component" value="Unassembled WGS sequence"/>
</dbReference>
<feature type="domain" description="Transglutaminase-like" evidence="1">
    <location>
        <begin position="157"/>
        <end position="222"/>
    </location>
</feature>
<evidence type="ECO:0000313" key="2">
    <source>
        <dbReference type="EMBL" id="MFD1880544.1"/>
    </source>
</evidence>
<organism evidence="2 3">
    <name type="scientific">Paracoccus pacificus</name>
    <dbReference type="NCBI Taxonomy" id="1463598"/>
    <lineage>
        <taxon>Bacteria</taxon>
        <taxon>Pseudomonadati</taxon>
        <taxon>Pseudomonadota</taxon>
        <taxon>Alphaproteobacteria</taxon>
        <taxon>Rhodobacterales</taxon>
        <taxon>Paracoccaceae</taxon>
        <taxon>Paracoccus</taxon>
    </lineage>
</organism>
<dbReference type="SMART" id="SM00460">
    <property type="entry name" value="TGc"/>
    <property type="match status" value="1"/>
</dbReference>
<dbReference type="InterPro" id="IPR002931">
    <property type="entry name" value="Transglutaminase-like"/>
</dbReference>
<protein>
    <submittedName>
        <fullName evidence="2">Transglutaminase domain-containing protein</fullName>
    </submittedName>
</protein>
<evidence type="ECO:0000259" key="1">
    <source>
        <dbReference type="SMART" id="SM00460"/>
    </source>
</evidence>
<comment type="caution">
    <text evidence="2">The sequence shown here is derived from an EMBL/GenBank/DDBJ whole genome shotgun (WGS) entry which is preliminary data.</text>
</comment>
<dbReference type="PANTHER" id="PTHR33490">
    <property type="entry name" value="BLR5614 PROTEIN-RELATED"/>
    <property type="match status" value="1"/>
</dbReference>
<proteinExistence type="predicted"/>
<gene>
    <name evidence="2" type="ORF">ACFSCT_02295</name>
</gene>
<reference evidence="3" key="1">
    <citation type="journal article" date="2019" name="Int. J. Syst. Evol. Microbiol.">
        <title>The Global Catalogue of Microorganisms (GCM) 10K type strain sequencing project: providing services to taxonomists for standard genome sequencing and annotation.</title>
        <authorList>
            <consortium name="The Broad Institute Genomics Platform"/>
            <consortium name="The Broad Institute Genome Sequencing Center for Infectious Disease"/>
            <person name="Wu L."/>
            <person name="Ma J."/>
        </authorList>
    </citation>
    <scope>NUCLEOTIDE SEQUENCE [LARGE SCALE GENOMIC DNA]</scope>
    <source>
        <strain evidence="3">CCUG 56029</strain>
    </source>
</reference>
<dbReference type="RefSeq" id="WP_379139808.1">
    <property type="nucleotide sequence ID" value="NZ_JBHUEN010000006.1"/>
</dbReference>